<reference evidence="1" key="1">
    <citation type="submission" date="2019-03" db="EMBL/GenBank/DDBJ databases">
        <title>Single cell metagenomics reveals metabolic interactions within the superorganism composed of flagellate Streblomastix strix and complex community of Bacteroidetes bacteria on its surface.</title>
        <authorList>
            <person name="Treitli S.C."/>
            <person name="Kolisko M."/>
            <person name="Husnik F."/>
            <person name="Keeling P."/>
            <person name="Hampl V."/>
        </authorList>
    </citation>
    <scope>NUCLEOTIDE SEQUENCE</scope>
    <source>
        <strain evidence="1">STM</strain>
    </source>
</reference>
<dbReference type="AlphaFoldDB" id="A0A5J4P8U5"/>
<dbReference type="EC" id="3.6.4.-" evidence="1"/>
<name>A0A5J4P8U5_9ZZZZ</name>
<comment type="caution">
    <text evidence="1">The sequence shown here is derived from an EMBL/GenBank/DDBJ whole genome shotgun (WGS) entry which is preliminary data.</text>
</comment>
<feature type="non-terminal residue" evidence="1">
    <location>
        <position position="1"/>
    </location>
</feature>
<protein>
    <submittedName>
        <fullName evidence="1">Primosomal protein N</fullName>
        <ecNumber evidence="1">3.6.4.-</ecNumber>
    </submittedName>
</protein>
<dbReference type="GO" id="GO:0016787">
    <property type="term" value="F:hydrolase activity"/>
    <property type="evidence" value="ECO:0007669"/>
    <property type="project" value="UniProtKB-KW"/>
</dbReference>
<accession>A0A5J4P8U5</accession>
<organism evidence="1">
    <name type="scientific">termite gut metagenome</name>
    <dbReference type="NCBI Taxonomy" id="433724"/>
    <lineage>
        <taxon>unclassified sequences</taxon>
        <taxon>metagenomes</taxon>
        <taxon>organismal metagenomes</taxon>
    </lineage>
</organism>
<dbReference type="EMBL" id="SNRY01010486">
    <property type="protein sequence ID" value="KAA6305702.1"/>
    <property type="molecule type" value="Genomic_DNA"/>
</dbReference>
<sequence>RELLLRIQREMLEDEQFKSLIVYYDVDPI</sequence>
<evidence type="ECO:0000313" key="1">
    <source>
        <dbReference type="EMBL" id="KAA6305702.1"/>
    </source>
</evidence>
<keyword evidence="1" id="KW-0378">Hydrolase</keyword>
<proteinExistence type="predicted"/>
<gene>
    <name evidence="1" type="ORF">EZS27_042645</name>
</gene>